<evidence type="ECO:0000313" key="3">
    <source>
        <dbReference type="Proteomes" id="UP001283341"/>
    </source>
</evidence>
<dbReference type="AlphaFoldDB" id="A0AAE0HYS5"/>
<dbReference type="Proteomes" id="UP001283341">
    <property type="component" value="Unassembled WGS sequence"/>
</dbReference>
<protein>
    <recommendedName>
        <fullName evidence="4">F-box domain-containing protein</fullName>
    </recommendedName>
</protein>
<evidence type="ECO:0008006" key="4">
    <source>
        <dbReference type="Google" id="ProtNLM"/>
    </source>
</evidence>
<sequence>MEHLPAEILVAIAEHLPVEGRAALALTSRTILFRLGNQVLRPVSRSNPSRRAFLILLERDGVYVAPDMLILCPFCDKFHKPPPLDPVLSAACDITPSAGKIYTSYTFRISPSNGDLLLKTEKILYPLHGFGGKAVRVEKRLAAGHEITKCLRLHAVDGDSVNEICEHWDWLDYNRWSWEAVQDESQYPAKTHATAGTSRCLTSFPGWTPPPLGRIDACQYCFTDASITFVNLTPKNTGPPKVCVTTTWKDLGDGIVRVEAGNDHIPDEYLPRIHHAYEGHEMRYYEPSVALPKEYFHDQTTAAEPSWGSAKRRRVFEEEDEEEEDEEEEDEEEEDEEEEDEEEEDEEEEAKTWQVDSKRRQRAKEDKNGEGGEEEEDKDAEESVDMRCVGDSSHMARRSSSRRALAGV</sequence>
<feature type="region of interest" description="Disordered" evidence="1">
    <location>
        <begin position="301"/>
        <end position="408"/>
    </location>
</feature>
<evidence type="ECO:0000313" key="2">
    <source>
        <dbReference type="EMBL" id="KAK3315433.1"/>
    </source>
</evidence>
<evidence type="ECO:0000256" key="1">
    <source>
        <dbReference type="SAM" id="MobiDB-lite"/>
    </source>
</evidence>
<proteinExistence type="predicted"/>
<feature type="compositionally biased region" description="Acidic residues" evidence="1">
    <location>
        <begin position="371"/>
        <end position="383"/>
    </location>
</feature>
<name>A0AAE0HYS5_9PEZI</name>
<keyword evidence="3" id="KW-1185">Reference proteome</keyword>
<dbReference type="EMBL" id="JAUEDM010000006">
    <property type="protein sequence ID" value="KAK3315433.1"/>
    <property type="molecule type" value="Genomic_DNA"/>
</dbReference>
<accession>A0AAE0HYS5</accession>
<feature type="compositionally biased region" description="Acidic residues" evidence="1">
    <location>
        <begin position="317"/>
        <end position="349"/>
    </location>
</feature>
<organism evidence="2 3">
    <name type="scientific">Apodospora peruviana</name>
    <dbReference type="NCBI Taxonomy" id="516989"/>
    <lineage>
        <taxon>Eukaryota</taxon>
        <taxon>Fungi</taxon>
        <taxon>Dikarya</taxon>
        <taxon>Ascomycota</taxon>
        <taxon>Pezizomycotina</taxon>
        <taxon>Sordariomycetes</taxon>
        <taxon>Sordariomycetidae</taxon>
        <taxon>Sordariales</taxon>
        <taxon>Lasiosphaeriaceae</taxon>
        <taxon>Apodospora</taxon>
    </lineage>
</organism>
<reference evidence="2" key="1">
    <citation type="journal article" date="2023" name="Mol. Phylogenet. Evol.">
        <title>Genome-scale phylogeny and comparative genomics of the fungal order Sordariales.</title>
        <authorList>
            <person name="Hensen N."/>
            <person name="Bonometti L."/>
            <person name="Westerberg I."/>
            <person name="Brannstrom I.O."/>
            <person name="Guillou S."/>
            <person name="Cros-Aarteil S."/>
            <person name="Calhoun S."/>
            <person name="Haridas S."/>
            <person name="Kuo A."/>
            <person name="Mondo S."/>
            <person name="Pangilinan J."/>
            <person name="Riley R."/>
            <person name="LaButti K."/>
            <person name="Andreopoulos B."/>
            <person name="Lipzen A."/>
            <person name="Chen C."/>
            <person name="Yan M."/>
            <person name="Daum C."/>
            <person name="Ng V."/>
            <person name="Clum A."/>
            <person name="Steindorff A."/>
            <person name="Ohm R.A."/>
            <person name="Martin F."/>
            <person name="Silar P."/>
            <person name="Natvig D.O."/>
            <person name="Lalanne C."/>
            <person name="Gautier V."/>
            <person name="Ament-Velasquez S.L."/>
            <person name="Kruys A."/>
            <person name="Hutchinson M.I."/>
            <person name="Powell A.J."/>
            <person name="Barry K."/>
            <person name="Miller A.N."/>
            <person name="Grigoriev I.V."/>
            <person name="Debuchy R."/>
            <person name="Gladieux P."/>
            <person name="Hiltunen Thoren M."/>
            <person name="Johannesson H."/>
        </authorList>
    </citation>
    <scope>NUCLEOTIDE SEQUENCE</scope>
    <source>
        <strain evidence="2">CBS 118394</strain>
    </source>
</reference>
<reference evidence="2" key="2">
    <citation type="submission" date="2023-06" db="EMBL/GenBank/DDBJ databases">
        <authorList>
            <consortium name="Lawrence Berkeley National Laboratory"/>
            <person name="Haridas S."/>
            <person name="Hensen N."/>
            <person name="Bonometti L."/>
            <person name="Westerberg I."/>
            <person name="Brannstrom I.O."/>
            <person name="Guillou S."/>
            <person name="Cros-Aarteil S."/>
            <person name="Calhoun S."/>
            <person name="Kuo A."/>
            <person name="Mondo S."/>
            <person name="Pangilinan J."/>
            <person name="Riley R."/>
            <person name="Labutti K."/>
            <person name="Andreopoulos B."/>
            <person name="Lipzen A."/>
            <person name="Chen C."/>
            <person name="Yanf M."/>
            <person name="Daum C."/>
            <person name="Ng V."/>
            <person name="Clum A."/>
            <person name="Steindorff A."/>
            <person name="Ohm R."/>
            <person name="Martin F."/>
            <person name="Silar P."/>
            <person name="Natvig D."/>
            <person name="Lalanne C."/>
            <person name="Gautier V."/>
            <person name="Ament-Velasquez S.L."/>
            <person name="Kruys A."/>
            <person name="Hutchinson M.I."/>
            <person name="Powell A.J."/>
            <person name="Barry K."/>
            <person name="Miller A.N."/>
            <person name="Grigoriev I.V."/>
            <person name="Debuchy R."/>
            <person name="Gladieux P."/>
            <person name="Thoren M.H."/>
            <person name="Johannesson H."/>
        </authorList>
    </citation>
    <scope>NUCLEOTIDE SEQUENCE</scope>
    <source>
        <strain evidence="2">CBS 118394</strain>
    </source>
</reference>
<comment type="caution">
    <text evidence="2">The sequence shown here is derived from an EMBL/GenBank/DDBJ whole genome shotgun (WGS) entry which is preliminary data.</text>
</comment>
<gene>
    <name evidence="2" type="ORF">B0H66DRAFT_536304</name>
</gene>